<gene>
    <name evidence="13" type="ORF">RIMI_LOCUS22845383</name>
</gene>
<dbReference type="InterPro" id="IPR028082">
    <property type="entry name" value="Peripla_BP_I"/>
</dbReference>
<keyword evidence="6" id="KW-0297">G-protein coupled receptor</keyword>
<dbReference type="InterPro" id="IPR000068">
    <property type="entry name" value="GPCR_3_Ca_sens_rcpt-rel"/>
</dbReference>
<feature type="domain" description="G-protein coupled receptors family 3 profile" evidence="12">
    <location>
        <begin position="951"/>
        <end position="1215"/>
    </location>
</feature>
<organism evidence="13 14">
    <name type="scientific">Ranitomeya imitator</name>
    <name type="common">mimic poison frog</name>
    <dbReference type="NCBI Taxonomy" id="111125"/>
    <lineage>
        <taxon>Eukaryota</taxon>
        <taxon>Metazoa</taxon>
        <taxon>Chordata</taxon>
        <taxon>Craniata</taxon>
        <taxon>Vertebrata</taxon>
        <taxon>Euteleostomi</taxon>
        <taxon>Amphibia</taxon>
        <taxon>Batrachia</taxon>
        <taxon>Anura</taxon>
        <taxon>Neobatrachia</taxon>
        <taxon>Hyloidea</taxon>
        <taxon>Dendrobatidae</taxon>
        <taxon>Dendrobatinae</taxon>
        <taxon>Ranitomeya</taxon>
    </lineage>
</organism>
<evidence type="ECO:0000256" key="8">
    <source>
        <dbReference type="ARBA" id="ARBA00023170"/>
    </source>
</evidence>
<dbReference type="Proteomes" id="UP001176940">
    <property type="component" value="Unassembled WGS sequence"/>
</dbReference>
<dbReference type="InterPro" id="IPR036397">
    <property type="entry name" value="RNaseH_sf"/>
</dbReference>
<dbReference type="PRINTS" id="PR01535">
    <property type="entry name" value="VOMERONASL2R"/>
</dbReference>
<dbReference type="PROSITE" id="PS00981">
    <property type="entry name" value="G_PROTEIN_RECEP_F3_3"/>
    <property type="match status" value="1"/>
</dbReference>
<dbReference type="InterPro" id="IPR004073">
    <property type="entry name" value="GPCR_3_vmron_rcpt_2"/>
</dbReference>
<feature type="transmembrane region" description="Helical" evidence="11">
    <location>
        <begin position="1177"/>
        <end position="1201"/>
    </location>
</feature>
<keyword evidence="10" id="KW-0807">Transducer</keyword>
<feature type="transmembrane region" description="Helical" evidence="11">
    <location>
        <begin position="1066"/>
        <end position="1085"/>
    </location>
</feature>
<keyword evidence="8" id="KW-0675">Receptor</keyword>
<dbReference type="PROSITE" id="PS50259">
    <property type="entry name" value="G_PROTEIN_RECEP_F3_4"/>
    <property type="match status" value="1"/>
</dbReference>
<dbReference type="InterPro" id="IPR011500">
    <property type="entry name" value="GPCR_3_9-Cys_dom"/>
</dbReference>
<dbReference type="PANTHER" id="PTHR24061">
    <property type="entry name" value="CALCIUM-SENSING RECEPTOR-RELATED"/>
    <property type="match status" value="1"/>
</dbReference>
<keyword evidence="2" id="KW-1003">Cell membrane</keyword>
<protein>
    <recommendedName>
        <fullName evidence="12">G-protein coupled receptors family 3 profile domain-containing protein</fullName>
    </recommendedName>
</protein>
<evidence type="ECO:0000313" key="13">
    <source>
        <dbReference type="EMBL" id="CAJ0968152.1"/>
    </source>
</evidence>
<evidence type="ECO:0000256" key="3">
    <source>
        <dbReference type="ARBA" id="ARBA00022692"/>
    </source>
</evidence>
<evidence type="ECO:0000256" key="7">
    <source>
        <dbReference type="ARBA" id="ARBA00023136"/>
    </source>
</evidence>
<evidence type="ECO:0000313" key="14">
    <source>
        <dbReference type="Proteomes" id="UP001176940"/>
    </source>
</evidence>
<dbReference type="SUPFAM" id="SSF53822">
    <property type="entry name" value="Periplasmic binding protein-like I"/>
    <property type="match status" value="1"/>
</dbReference>
<evidence type="ECO:0000259" key="12">
    <source>
        <dbReference type="PROSITE" id="PS50259"/>
    </source>
</evidence>
<evidence type="ECO:0000256" key="2">
    <source>
        <dbReference type="ARBA" id="ARBA00022475"/>
    </source>
</evidence>
<dbReference type="Gene3D" id="3.30.420.10">
    <property type="entry name" value="Ribonuclease H-like superfamily/Ribonuclease H"/>
    <property type="match status" value="1"/>
</dbReference>
<dbReference type="PRINTS" id="PR00248">
    <property type="entry name" value="GPCRMGR"/>
</dbReference>
<evidence type="ECO:0000256" key="9">
    <source>
        <dbReference type="ARBA" id="ARBA00023180"/>
    </source>
</evidence>
<evidence type="ECO:0000256" key="5">
    <source>
        <dbReference type="ARBA" id="ARBA00022989"/>
    </source>
</evidence>
<dbReference type="PANTHER" id="PTHR24061:SF598">
    <property type="entry name" value="EXTRACELLULAR CALCIUM-SENSING RECEPTOR"/>
    <property type="match status" value="1"/>
</dbReference>
<proteinExistence type="predicted"/>
<feature type="transmembrane region" description="Helical" evidence="11">
    <location>
        <begin position="1145"/>
        <end position="1165"/>
    </location>
</feature>
<keyword evidence="4" id="KW-0732">Signal</keyword>
<keyword evidence="3 11" id="KW-0812">Transmembrane</keyword>
<keyword evidence="14" id="KW-1185">Reference proteome</keyword>
<sequence>MQFNFVNCMKIEAHLCSVEEKSKERQTPLVGPTKQVGQMQFNILNRMKIEAQLCSVEDNNKQRQTPLVGPTKQVGQMQFKREPVTPKIEGESLLSGDISPSILFSLTLYKELLLLFLLLPLKSVLGSSKQTLLGLSPAFLVLSMPRILSSSVRLDGERCWTPFSGLSRDAQLGLGQGSAGPVKNGHRVVLKPLLCYFSCVLRVIVLLEGELSAKSEVQSTLEKVFIQDISVLGHIHVSCGENQALLITCPNTIPRVKHGGGSIMLWGCISAAGTGRLVVIEGNMNAAKYRDILDENLFQSALDLRLGRRFTFQQDNDPKHTAKITKEWLQHNSVTIPGWPSYIDCDFRLIIHIYWCLWHLLLSYLIPVSYGSDIGCRLSVSNPSGVFGDGNILIGVLLPFHLDNVVKKFTFTETPVEDTCTIFLLEMYQQFQAMKFALQEINNRSDFLPNITLDFVAFDSCAALRKELVGTLWMLTGHIQPFPNFCCREKPPLAAVLGHAMSTSSILMAHILGLYRYPQISHFSTSFLLSDRMQFPSFFRTVPSDTFQSKGLAHLILHFQWKWIGVIVLRSDYGYQGAKLVKEEIVKAGACVAFTEFIDSNIVDRNIPHMTRVIKASTAKAVLVFANDLFVAILMDEMIKQKVTGKTFVASEAWSTTSILEAEKYSTLLVGSIGFAFHSSTIPGFKEYLYSIHPNNFSKNSEKTWNKIFWEKTFSCRFSNVIEDSQSLINSTKICTGLEDLSKVDNAYTDVSSLRGSLSIYTSVQVIAKSLHDIRTCVEGKGPFRNGSCADIYHIKPWQLKHYIQNVNVKLNDGREVFFDENGDLPAVYDIVNWQLRGNGGMKKVKVGSYDAAATDGNIFTINVSAVIWPSGIEQIPISVCSESCSPGFRRAVRRGEPTCCFQCVPCPHGEISNKTNSDDCYKCPWNLWPNAEKNKCILKTIEVLSYEGPLGSSLTAAAVFSSVFTLFILCLFFRYRSTPIVRANNYSLSCLLLLSILFCFLCSLNFIGYPETLKCILRQVIFGMVFTICISSILAKTIMVVFAFMATKPNSKLRKWTSPSVSYTIILVCSLIQLSLCVVWLSLYPPFPEYNIKSQPGVIIVECNEGSSTAFWCMLGYLGLLSSTSFVVAFLARRLPNSFNEAKFITFSMLAFLSVWMSFIPATLSARGQYVVAMEIFAILSSSWALVICMFLPKCVIILLRPDMNSKEYLSAKTKQKQNHNKC</sequence>
<dbReference type="EMBL" id="CAUEEQ010078982">
    <property type="protein sequence ID" value="CAJ0968152.1"/>
    <property type="molecule type" value="Genomic_DNA"/>
</dbReference>
<dbReference type="InterPro" id="IPR000337">
    <property type="entry name" value="GPCR_3"/>
</dbReference>
<evidence type="ECO:0000256" key="11">
    <source>
        <dbReference type="SAM" id="Phobius"/>
    </source>
</evidence>
<dbReference type="Pfam" id="PF00003">
    <property type="entry name" value="7tm_3"/>
    <property type="match status" value="1"/>
</dbReference>
<dbReference type="Pfam" id="PF01094">
    <property type="entry name" value="ANF_receptor"/>
    <property type="match status" value="1"/>
</dbReference>
<keyword evidence="5 11" id="KW-1133">Transmembrane helix</keyword>
<name>A0ABN9MNF0_9NEOB</name>
<dbReference type="Pfam" id="PF07562">
    <property type="entry name" value="NCD3G"/>
    <property type="match status" value="1"/>
</dbReference>
<keyword evidence="7 11" id="KW-0472">Membrane</keyword>
<dbReference type="Gene3D" id="2.10.50.30">
    <property type="entry name" value="GPCR, family 3, nine cysteines domain"/>
    <property type="match status" value="1"/>
</dbReference>
<feature type="transmembrane region" description="Helical" evidence="11">
    <location>
        <begin position="955"/>
        <end position="974"/>
    </location>
</feature>
<evidence type="ECO:0000256" key="6">
    <source>
        <dbReference type="ARBA" id="ARBA00023040"/>
    </source>
</evidence>
<feature type="transmembrane region" description="Helical" evidence="11">
    <location>
        <begin position="1021"/>
        <end position="1045"/>
    </location>
</feature>
<dbReference type="InterPro" id="IPR017978">
    <property type="entry name" value="GPCR_3_C"/>
</dbReference>
<accession>A0ABN9MNF0</accession>
<dbReference type="InterPro" id="IPR001828">
    <property type="entry name" value="ANF_lig-bd_rcpt"/>
</dbReference>
<feature type="transmembrane region" description="Helical" evidence="11">
    <location>
        <begin position="986"/>
        <end position="1009"/>
    </location>
</feature>
<keyword evidence="9" id="KW-0325">Glycoprotein</keyword>
<comment type="subcellular location">
    <subcellularLocation>
        <location evidence="1">Cell membrane</location>
        <topology evidence="1">Multi-pass membrane protein</topology>
    </subcellularLocation>
</comment>
<evidence type="ECO:0000256" key="10">
    <source>
        <dbReference type="ARBA" id="ARBA00023224"/>
    </source>
</evidence>
<comment type="caution">
    <text evidence="13">The sequence shown here is derived from an EMBL/GenBank/DDBJ whole genome shotgun (WGS) entry which is preliminary data.</text>
</comment>
<reference evidence="13" key="1">
    <citation type="submission" date="2023-07" db="EMBL/GenBank/DDBJ databases">
        <authorList>
            <person name="Stuckert A."/>
        </authorList>
    </citation>
    <scope>NUCLEOTIDE SEQUENCE</scope>
</reference>
<dbReference type="InterPro" id="IPR017979">
    <property type="entry name" value="GPCR_3_CS"/>
</dbReference>
<feature type="transmembrane region" description="Helical" evidence="11">
    <location>
        <begin position="1110"/>
        <end position="1133"/>
    </location>
</feature>
<dbReference type="InterPro" id="IPR038550">
    <property type="entry name" value="GPCR_3_9-Cys_sf"/>
</dbReference>
<evidence type="ECO:0000256" key="4">
    <source>
        <dbReference type="ARBA" id="ARBA00022729"/>
    </source>
</evidence>
<dbReference type="Gene3D" id="3.40.50.2300">
    <property type="match status" value="2"/>
</dbReference>
<evidence type="ECO:0000256" key="1">
    <source>
        <dbReference type="ARBA" id="ARBA00004651"/>
    </source>
</evidence>